<feature type="region of interest" description="Disordered" evidence="1">
    <location>
        <begin position="38"/>
        <end position="59"/>
    </location>
</feature>
<dbReference type="PROSITE" id="PS51257">
    <property type="entry name" value="PROKAR_LIPOPROTEIN"/>
    <property type="match status" value="1"/>
</dbReference>
<dbReference type="RefSeq" id="WP_377092930.1">
    <property type="nucleotide sequence ID" value="NZ_JBHSJM010000001.1"/>
</dbReference>
<dbReference type="EMBL" id="JBHUJC010000025">
    <property type="protein sequence ID" value="MFD2276572.1"/>
    <property type="molecule type" value="Genomic_DNA"/>
</dbReference>
<name>A0ABW5E1U1_9BACT</name>
<keyword evidence="2" id="KW-0732">Signal</keyword>
<dbReference type="Pfam" id="PF13899">
    <property type="entry name" value="Thioredoxin_7"/>
    <property type="match status" value="1"/>
</dbReference>
<dbReference type="Gene3D" id="3.40.30.10">
    <property type="entry name" value="Glutaredoxin"/>
    <property type="match status" value="1"/>
</dbReference>
<gene>
    <name evidence="3" type="ORF">ACFSQZ_08845</name>
</gene>
<protein>
    <submittedName>
        <fullName evidence="3">Thioredoxin family protein</fullName>
    </submittedName>
</protein>
<dbReference type="InterPro" id="IPR036249">
    <property type="entry name" value="Thioredoxin-like_sf"/>
</dbReference>
<organism evidence="3 4">
    <name type="scientific">Rubritalea spongiae</name>
    <dbReference type="NCBI Taxonomy" id="430797"/>
    <lineage>
        <taxon>Bacteria</taxon>
        <taxon>Pseudomonadati</taxon>
        <taxon>Verrucomicrobiota</taxon>
        <taxon>Verrucomicrobiia</taxon>
        <taxon>Verrucomicrobiales</taxon>
        <taxon>Rubritaleaceae</taxon>
        <taxon>Rubritalea</taxon>
    </lineage>
</organism>
<evidence type="ECO:0000313" key="4">
    <source>
        <dbReference type="Proteomes" id="UP001597297"/>
    </source>
</evidence>
<evidence type="ECO:0000313" key="3">
    <source>
        <dbReference type="EMBL" id="MFD2276572.1"/>
    </source>
</evidence>
<proteinExistence type="predicted"/>
<dbReference type="Gene3D" id="2.30.30.700">
    <property type="entry name" value="SLA1 homology domain 1"/>
    <property type="match status" value="1"/>
</dbReference>
<feature type="chain" id="PRO_5045261732" evidence="2">
    <location>
        <begin position="28"/>
        <end position="303"/>
    </location>
</feature>
<accession>A0ABW5E1U1</accession>
<comment type="caution">
    <text evidence="3">The sequence shown here is derived from an EMBL/GenBank/DDBJ whole genome shotgun (WGS) entry which is preliminary data.</text>
</comment>
<feature type="signal peptide" evidence="2">
    <location>
        <begin position="1"/>
        <end position="27"/>
    </location>
</feature>
<sequence length="303" mass="34894">MAVPTKFLKFACLMSLPLSISSCGMLANSAKSVEDKIKSLGEEEEHTQSQGTLKSLSDLKPKVSSSMAALPSEEDIIWAPEDPDAPMEELDDLWENMPKDVDSWHVSYIKAMREAREEGKPVLMWFTDSQRNVATKALANEVFNHKKFKDWADEKVVLLRIDSFIVEDNSDLKERKRQYVRDLKERYKVLGAPVVVMLSPRGTSFGKYTGYKSGSAEFYFGRLRSGYRNAAQDYQRWRQEYERKGYRVWHDYRGRKVFAKPRALRDGELYLITPDGKKSKTSLSKLSAEDQAWVAEQRKKSHN</sequence>
<dbReference type="SUPFAM" id="SSF52833">
    <property type="entry name" value="Thioredoxin-like"/>
    <property type="match status" value="1"/>
</dbReference>
<reference evidence="4" key="1">
    <citation type="journal article" date="2019" name="Int. J. Syst. Evol. Microbiol.">
        <title>The Global Catalogue of Microorganisms (GCM) 10K type strain sequencing project: providing services to taxonomists for standard genome sequencing and annotation.</title>
        <authorList>
            <consortium name="The Broad Institute Genomics Platform"/>
            <consortium name="The Broad Institute Genome Sequencing Center for Infectious Disease"/>
            <person name="Wu L."/>
            <person name="Ma J."/>
        </authorList>
    </citation>
    <scope>NUCLEOTIDE SEQUENCE [LARGE SCALE GENOMIC DNA]</scope>
    <source>
        <strain evidence="4">JCM 16545</strain>
    </source>
</reference>
<dbReference type="Proteomes" id="UP001597297">
    <property type="component" value="Unassembled WGS sequence"/>
</dbReference>
<keyword evidence="4" id="KW-1185">Reference proteome</keyword>
<evidence type="ECO:0000256" key="2">
    <source>
        <dbReference type="SAM" id="SignalP"/>
    </source>
</evidence>
<evidence type="ECO:0000256" key="1">
    <source>
        <dbReference type="SAM" id="MobiDB-lite"/>
    </source>
</evidence>